<evidence type="ECO:0008006" key="3">
    <source>
        <dbReference type="Google" id="ProtNLM"/>
    </source>
</evidence>
<reference evidence="2" key="1">
    <citation type="journal article" date="2019" name="Int. J. Syst. Evol. Microbiol.">
        <title>The Global Catalogue of Microorganisms (GCM) 10K type strain sequencing project: providing services to taxonomists for standard genome sequencing and annotation.</title>
        <authorList>
            <consortium name="The Broad Institute Genomics Platform"/>
            <consortium name="The Broad Institute Genome Sequencing Center for Infectious Disease"/>
            <person name="Wu L."/>
            <person name="Ma J."/>
        </authorList>
    </citation>
    <scope>NUCLEOTIDE SEQUENCE [LARGE SCALE GENOMIC DNA]</scope>
    <source>
        <strain evidence="2">KCTC 52094</strain>
    </source>
</reference>
<dbReference type="EMBL" id="JBHRTN010000003">
    <property type="protein sequence ID" value="MFC3123710.1"/>
    <property type="molecule type" value="Genomic_DNA"/>
</dbReference>
<organism evidence="1 2">
    <name type="scientific">Teichococcus globiformis</name>
    <dbReference type="NCBI Taxonomy" id="2307229"/>
    <lineage>
        <taxon>Bacteria</taxon>
        <taxon>Pseudomonadati</taxon>
        <taxon>Pseudomonadota</taxon>
        <taxon>Alphaproteobacteria</taxon>
        <taxon>Acetobacterales</taxon>
        <taxon>Roseomonadaceae</taxon>
        <taxon>Roseomonas</taxon>
    </lineage>
</organism>
<keyword evidence="2" id="KW-1185">Reference proteome</keyword>
<sequence>MAAAPPILASILGIGLLTGCASEGSGFDRRMATYVGEPEITLVNSLGVPNRVYEGEGRRYLQYDFTGLAAPVSSGPSFGLGVGGGNFGYGSGIGVGTGIGFGFGGGASEPMPCQVTFEMREGRVLDFERRGGGCR</sequence>
<protein>
    <recommendedName>
        <fullName evidence="3">Lipoprotein</fullName>
    </recommendedName>
</protein>
<dbReference type="Proteomes" id="UP001595593">
    <property type="component" value="Unassembled WGS sequence"/>
</dbReference>
<evidence type="ECO:0000313" key="1">
    <source>
        <dbReference type="EMBL" id="MFC3123710.1"/>
    </source>
</evidence>
<dbReference type="RefSeq" id="WP_379592857.1">
    <property type="nucleotide sequence ID" value="NZ_JBHRTN010000003.1"/>
</dbReference>
<proteinExistence type="predicted"/>
<gene>
    <name evidence="1" type="ORF">ACFOD4_01445</name>
</gene>
<comment type="caution">
    <text evidence="1">The sequence shown here is derived from an EMBL/GenBank/DDBJ whole genome shotgun (WGS) entry which is preliminary data.</text>
</comment>
<name>A0ABV7FX39_9PROT</name>
<accession>A0ABV7FX39</accession>
<evidence type="ECO:0000313" key="2">
    <source>
        <dbReference type="Proteomes" id="UP001595593"/>
    </source>
</evidence>